<accession>A0A328Y272</accession>
<dbReference type="OrthoDB" id="6848467at2"/>
<gene>
    <name evidence="1" type="ORF">BCL93_101100</name>
</gene>
<protein>
    <submittedName>
        <fullName evidence="1">Uncharacterized protein</fullName>
    </submittedName>
</protein>
<organism evidence="1 2">
    <name type="scientific">Onishia taeanensis</name>
    <dbReference type="NCBI Taxonomy" id="284577"/>
    <lineage>
        <taxon>Bacteria</taxon>
        <taxon>Pseudomonadati</taxon>
        <taxon>Pseudomonadota</taxon>
        <taxon>Gammaproteobacteria</taxon>
        <taxon>Oceanospirillales</taxon>
        <taxon>Halomonadaceae</taxon>
        <taxon>Onishia</taxon>
    </lineage>
</organism>
<proteinExistence type="predicted"/>
<dbReference type="EMBL" id="QLSX01000001">
    <property type="protein sequence ID" value="RAR64281.1"/>
    <property type="molecule type" value="Genomic_DNA"/>
</dbReference>
<comment type="caution">
    <text evidence="1">The sequence shown here is derived from an EMBL/GenBank/DDBJ whole genome shotgun (WGS) entry which is preliminary data.</text>
</comment>
<reference evidence="1 2" key="1">
    <citation type="submission" date="2018-06" db="EMBL/GenBank/DDBJ databases">
        <title>Comparative analysis of microorganisms from saline springs in Andes Mountain Range, Colombia.</title>
        <authorList>
            <person name="Rubin E."/>
        </authorList>
    </citation>
    <scope>NUCLEOTIDE SEQUENCE [LARGE SCALE GENOMIC DNA]</scope>
    <source>
        <strain evidence="1 2">USBA-857</strain>
    </source>
</reference>
<sequence length="224" mass="26636">MAPGQFLGVIKFFRNEDFLDKMISGLFHCQPPELYRISGSEGVSDKFESCYYSYRRNRKDSSPHFAVNGIEFNTENINSLTTYNLPQKDSWLSCWMSLKAPESEDELLLLKKDIEKMKYFFGRYYVYITIDDMHKLVSRLKRVSEKEMRVGEVMYTNEKKKWGNFCKHINYSYQREYRFAFGQCETLETKPYEIVCAEGLQDLMYKNPEIKINLSNNEFALIEY</sequence>
<name>A0A328Y272_9GAMM</name>
<evidence type="ECO:0000313" key="1">
    <source>
        <dbReference type="EMBL" id="RAR64281.1"/>
    </source>
</evidence>
<dbReference type="RefSeq" id="WP_146742452.1">
    <property type="nucleotide sequence ID" value="NZ_QLSX01000001.1"/>
</dbReference>
<dbReference type="AlphaFoldDB" id="A0A328Y272"/>
<evidence type="ECO:0000313" key="2">
    <source>
        <dbReference type="Proteomes" id="UP000249700"/>
    </source>
</evidence>
<dbReference type="Proteomes" id="UP000249700">
    <property type="component" value="Unassembled WGS sequence"/>
</dbReference>